<sequence>MLMDKYNTLIQYLKKLEKVIIAFSGGVDSTFLLYAAKEALGDNVKAVTINSPYIANWEIEESIEFTQKIGVKHDFLEVDIVEDIKNNPIDRCYLCKKYIFQKIKEKAKNENYKYIIDGTNFDDIKDYRPGMKALKELEIVSPLLICEITKSDIREMARNKQLEVWNKPSYACLLTRIPHDTVIENTTLSRIEEAEKYLMNKGMRACRVRVHGNLARIELTKNDLGKIYDEKVRGNITDYFSKIGFDYTTLDLQGYKMGNFSIKDIEAGDKDE</sequence>
<keyword evidence="2" id="KW-0808">Transferase</keyword>
<dbReference type="GO" id="GO:0016783">
    <property type="term" value="F:sulfurtransferase activity"/>
    <property type="evidence" value="ECO:0007669"/>
    <property type="project" value="InterPro"/>
</dbReference>
<evidence type="ECO:0000256" key="1">
    <source>
        <dbReference type="PIRSR" id="PIRSR006661-1"/>
    </source>
</evidence>
<dbReference type="SUPFAM" id="SSF52402">
    <property type="entry name" value="Adenine nucleotide alpha hydrolases-like"/>
    <property type="match status" value="1"/>
</dbReference>
<dbReference type="EMBL" id="CP058561">
    <property type="protein sequence ID" value="QUH29877.1"/>
    <property type="molecule type" value="Genomic_DNA"/>
</dbReference>
<dbReference type="InterPro" id="IPR052188">
    <property type="entry name" value="Ni-pincer_cofactor_biosynth"/>
</dbReference>
<dbReference type="Proteomes" id="UP000677305">
    <property type="component" value="Chromosome"/>
</dbReference>
<accession>A0A8J8MBJ4</accession>
<dbReference type="PIRSF" id="PIRSF006661">
    <property type="entry name" value="PP-lp_UCP006661"/>
    <property type="match status" value="1"/>
</dbReference>
<reference evidence="2 3" key="1">
    <citation type="submission" date="2020-07" db="EMBL/GenBank/DDBJ databases">
        <title>Vallitalea guaymasensis genome.</title>
        <authorList>
            <person name="Postec A."/>
        </authorList>
    </citation>
    <scope>NUCLEOTIDE SEQUENCE [LARGE SCALE GENOMIC DNA]</scope>
    <source>
        <strain evidence="2 3">Ra1766G1</strain>
    </source>
</reference>
<proteinExistence type="predicted"/>
<dbReference type="CDD" id="cd01990">
    <property type="entry name" value="LarE-like"/>
    <property type="match status" value="1"/>
</dbReference>
<keyword evidence="3" id="KW-1185">Reference proteome</keyword>
<protein>
    <submittedName>
        <fullName evidence="2">ATP-dependent sacrificial sulfur transferase LarE</fullName>
    </submittedName>
</protein>
<dbReference type="AlphaFoldDB" id="A0A8J8MBJ4"/>
<name>A0A8J8MBJ4_9FIRM</name>
<evidence type="ECO:0000313" key="2">
    <source>
        <dbReference type="EMBL" id="QUH29877.1"/>
    </source>
</evidence>
<dbReference type="PANTHER" id="PTHR43169:SF2">
    <property type="entry name" value="NAD_GMP SYNTHASE DOMAIN-CONTAINING PROTEIN"/>
    <property type="match status" value="1"/>
</dbReference>
<dbReference type="Gene3D" id="3.40.50.620">
    <property type="entry name" value="HUPs"/>
    <property type="match status" value="1"/>
</dbReference>
<dbReference type="KEGG" id="vgu:HYG85_13535"/>
<dbReference type="Pfam" id="PF06508">
    <property type="entry name" value="QueC"/>
    <property type="match status" value="1"/>
</dbReference>
<dbReference type="PANTHER" id="PTHR43169">
    <property type="entry name" value="EXSB FAMILY PROTEIN"/>
    <property type="match status" value="1"/>
</dbReference>
<dbReference type="InterPro" id="IPR014729">
    <property type="entry name" value="Rossmann-like_a/b/a_fold"/>
</dbReference>
<dbReference type="NCBIfam" id="TIGR00268">
    <property type="entry name" value="ATP-dependent sacrificial sulfur transferase LarE"/>
    <property type="match status" value="1"/>
</dbReference>
<evidence type="ECO:0000313" key="3">
    <source>
        <dbReference type="Proteomes" id="UP000677305"/>
    </source>
</evidence>
<gene>
    <name evidence="2" type="primary">larE</name>
    <name evidence="2" type="ORF">HYG85_13535</name>
</gene>
<dbReference type="InterPro" id="IPR005232">
    <property type="entry name" value="LarE"/>
</dbReference>
<organism evidence="2 3">
    <name type="scientific">Vallitalea guaymasensis</name>
    <dbReference type="NCBI Taxonomy" id="1185412"/>
    <lineage>
        <taxon>Bacteria</taxon>
        <taxon>Bacillati</taxon>
        <taxon>Bacillota</taxon>
        <taxon>Clostridia</taxon>
        <taxon>Lachnospirales</taxon>
        <taxon>Vallitaleaceae</taxon>
        <taxon>Vallitalea</taxon>
    </lineage>
</organism>
<dbReference type="InterPro" id="IPR018317">
    <property type="entry name" value="QueC"/>
</dbReference>
<feature type="active site" description="Nucleophile and sulfur donor" evidence="1">
    <location>
        <position position="172"/>
    </location>
</feature>